<dbReference type="EMBL" id="FMZZ01000003">
    <property type="protein sequence ID" value="SDC64639.1"/>
    <property type="molecule type" value="Genomic_DNA"/>
</dbReference>
<evidence type="ECO:0000313" key="3">
    <source>
        <dbReference type="Proteomes" id="UP000199501"/>
    </source>
</evidence>
<name>A0A1G6NA00_9PSEU</name>
<accession>A0A1G6NA00</accession>
<sequence length="282" mass="28596">MVGGFDGETDGGVLDSGVVAGFEVTVGGAGALVLVTRAGAVVGRTGLRVRGGAGGSNGSGEGGRTAVTRWGALTTVGGSVARTEPIPAVPAPTASATSTAGSQPPRPRPGVTARQRSTFRVRCGSHYRGWRYGWRLYEVVGGSWLLEVVGSVGVMIVELLDGGCGLGVFETGGWLVVVGSPPAGGCGRVVVVVARVVFFDEVVVVSDDSADSDDVVEDSVLDSDVVGSRLLVAAGLDVEVRVWLTWTRWLPGEFAPSTSPVASAATAANTVDSTTPATPRMA</sequence>
<reference evidence="3" key="1">
    <citation type="submission" date="2016-10" db="EMBL/GenBank/DDBJ databases">
        <authorList>
            <person name="Varghese N."/>
            <person name="Submissions S."/>
        </authorList>
    </citation>
    <scope>NUCLEOTIDE SEQUENCE [LARGE SCALE GENOMIC DNA]</scope>
    <source>
        <strain evidence="3">IBRC-M 10403</strain>
    </source>
</reference>
<evidence type="ECO:0000256" key="1">
    <source>
        <dbReference type="SAM" id="MobiDB-lite"/>
    </source>
</evidence>
<feature type="region of interest" description="Disordered" evidence="1">
    <location>
        <begin position="81"/>
        <end position="115"/>
    </location>
</feature>
<dbReference type="AlphaFoldDB" id="A0A1G6NA00"/>
<feature type="compositionally biased region" description="Low complexity" evidence="1">
    <location>
        <begin position="258"/>
        <end position="275"/>
    </location>
</feature>
<dbReference type="Proteomes" id="UP000199501">
    <property type="component" value="Unassembled WGS sequence"/>
</dbReference>
<dbReference type="STRING" id="1271860.SAMN05216174_103264"/>
<feature type="compositionally biased region" description="Low complexity" evidence="1">
    <location>
        <begin position="91"/>
        <end position="103"/>
    </location>
</feature>
<organism evidence="2 3">
    <name type="scientific">Actinokineospora iranica</name>
    <dbReference type="NCBI Taxonomy" id="1271860"/>
    <lineage>
        <taxon>Bacteria</taxon>
        <taxon>Bacillati</taxon>
        <taxon>Actinomycetota</taxon>
        <taxon>Actinomycetes</taxon>
        <taxon>Pseudonocardiales</taxon>
        <taxon>Pseudonocardiaceae</taxon>
        <taxon>Actinokineospora</taxon>
    </lineage>
</organism>
<evidence type="ECO:0000313" key="2">
    <source>
        <dbReference type="EMBL" id="SDC64639.1"/>
    </source>
</evidence>
<gene>
    <name evidence="2" type="ORF">SAMN05216174_103264</name>
</gene>
<proteinExistence type="predicted"/>
<protein>
    <submittedName>
        <fullName evidence="2">Uncharacterized protein</fullName>
    </submittedName>
</protein>
<feature type="region of interest" description="Disordered" evidence="1">
    <location>
        <begin position="258"/>
        <end position="282"/>
    </location>
</feature>
<keyword evidence="3" id="KW-1185">Reference proteome</keyword>